<comment type="caution">
    <text evidence="1">The sequence shown here is derived from an EMBL/GenBank/DDBJ whole genome shotgun (WGS) entry which is preliminary data.</text>
</comment>
<keyword evidence="2" id="KW-1185">Reference proteome</keyword>
<accession>A0A7J7K348</accession>
<dbReference type="Proteomes" id="UP000593567">
    <property type="component" value="Unassembled WGS sequence"/>
</dbReference>
<name>A0A7J7K348_BUGNE</name>
<reference evidence="1" key="1">
    <citation type="submission" date="2020-06" db="EMBL/GenBank/DDBJ databases">
        <title>Draft genome of Bugula neritina, a colonial animal packing powerful symbionts and potential medicines.</title>
        <authorList>
            <person name="Rayko M."/>
        </authorList>
    </citation>
    <scope>NUCLEOTIDE SEQUENCE [LARGE SCALE GENOMIC DNA]</scope>
    <source>
        <strain evidence="1">Kwan_BN1</strain>
    </source>
</reference>
<evidence type="ECO:0000313" key="2">
    <source>
        <dbReference type="Proteomes" id="UP000593567"/>
    </source>
</evidence>
<gene>
    <name evidence="1" type="ORF">EB796_009065</name>
</gene>
<organism evidence="1 2">
    <name type="scientific">Bugula neritina</name>
    <name type="common">Brown bryozoan</name>
    <name type="synonym">Sertularia neritina</name>
    <dbReference type="NCBI Taxonomy" id="10212"/>
    <lineage>
        <taxon>Eukaryota</taxon>
        <taxon>Metazoa</taxon>
        <taxon>Spiralia</taxon>
        <taxon>Lophotrochozoa</taxon>
        <taxon>Bryozoa</taxon>
        <taxon>Gymnolaemata</taxon>
        <taxon>Cheilostomatida</taxon>
        <taxon>Flustrina</taxon>
        <taxon>Buguloidea</taxon>
        <taxon>Bugulidae</taxon>
        <taxon>Bugula</taxon>
    </lineage>
</organism>
<protein>
    <submittedName>
        <fullName evidence="1">Uncharacterized protein</fullName>
    </submittedName>
</protein>
<evidence type="ECO:0000313" key="1">
    <source>
        <dbReference type="EMBL" id="KAF6032623.1"/>
    </source>
</evidence>
<dbReference type="EMBL" id="VXIV02001495">
    <property type="protein sequence ID" value="KAF6032623.1"/>
    <property type="molecule type" value="Genomic_DNA"/>
</dbReference>
<dbReference type="AlphaFoldDB" id="A0A7J7K348"/>
<dbReference type="OrthoDB" id="10571837at2759"/>
<proteinExistence type="predicted"/>
<sequence>MLVFLEFINMTTRRIVEATYSIHSDDTGDEPIRYTESVTPQSVTAESVTAESVTPQSVNAKSVNTESFTAESVTAESIPAELITAESVTDESIFAESVTAESVTPQSVTAESVTPALSDRESSQDIELHLECIKEEHARFTLERKAWNKLLADQKAQTKRSEDMLREVEQGEDPWKCRRRSGYVPPPKWKFSCKEILDEVDTYITRASLAVKFIMEHKESTATTGTYPVTTKADAQTELSPSATINQSNVLYQTLRTSEPDISMFDVSTREVIQSTLKNLEASRKRRSMH</sequence>